<feature type="non-terminal residue" evidence="3">
    <location>
        <position position="116"/>
    </location>
</feature>
<dbReference type="InterPro" id="IPR036291">
    <property type="entry name" value="NAD(P)-bd_dom_sf"/>
</dbReference>
<gene>
    <name evidence="3" type="ORF">METZ01_LOCUS393501</name>
</gene>
<reference evidence="3" key="1">
    <citation type="submission" date="2018-05" db="EMBL/GenBank/DDBJ databases">
        <authorList>
            <person name="Lanie J.A."/>
            <person name="Ng W.-L."/>
            <person name="Kazmierczak K.M."/>
            <person name="Andrzejewski T.M."/>
            <person name="Davidsen T.M."/>
            <person name="Wayne K.J."/>
            <person name="Tettelin H."/>
            <person name="Glass J.I."/>
            <person name="Rusch D."/>
            <person name="Podicherti R."/>
            <person name="Tsui H.-C.T."/>
            <person name="Winkler M.E."/>
        </authorList>
    </citation>
    <scope>NUCLEOTIDE SEQUENCE</scope>
</reference>
<dbReference type="Pfam" id="PF03807">
    <property type="entry name" value="F420_oxidored"/>
    <property type="match status" value="1"/>
</dbReference>
<dbReference type="EMBL" id="UINC01148643">
    <property type="protein sequence ID" value="SVD40647.1"/>
    <property type="molecule type" value="Genomic_DNA"/>
</dbReference>
<dbReference type="AlphaFoldDB" id="A0A382V2J4"/>
<evidence type="ECO:0000256" key="1">
    <source>
        <dbReference type="ARBA" id="ARBA00023002"/>
    </source>
</evidence>
<accession>A0A382V2J4</accession>
<dbReference type="Gene3D" id="3.40.50.720">
    <property type="entry name" value="NAD(P)-binding Rossmann-like Domain"/>
    <property type="match status" value="1"/>
</dbReference>
<dbReference type="InterPro" id="IPR051267">
    <property type="entry name" value="STEAP_metalloreductase"/>
</dbReference>
<sequence>VTRKPRIAILGTGNMALALGKSFMASGHFIAYGSRRPETKNDFHEAAGTESRIWGYQAAIDAGEIVIITLPYKEVAAMARKFADSLRNKVVVDITNPFAAQPNNGESGAQVTATAI</sequence>
<evidence type="ECO:0000259" key="2">
    <source>
        <dbReference type="Pfam" id="PF03807"/>
    </source>
</evidence>
<evidence type="ECO:0000313" key="3">
    <source>
        <dbReference type="EMBL" id="SVD40647.1"/>
    </source>
</evidence>
<proteinExistence type="predicted"/>
<feature type="non-terminal residue" evidence="3">
    <location>
        <position position="1"/>
    </location>
</feature>
<dbReference type="GO" id="GO:0016491">
    <property type="term" value="F:oxidoreductase activity"/>
    <property type="evidence" value="ECO:0007669"/>
    <property type="project" value="UniProtKB-KW"/>
</dbReference>
<dbReference type="PANTHER" id="PTHR14239:SF10">
    <property type="entry name" value="REDUCTASE"/>
    <property type="match status" value="1"/>
</dbReference>
<dbReference type="InterPro" id="IPR028939">
    <property type="entry name" value="P5C_Rdtase_cat_N"/>
</dbReference>
<dbReference type="PANTHER" id="PTHR14239">
    <property type="entry name" value="DUDULIN-RELATED"/>
    <property type="match status" value="1"/>
</dbReference>
<organism evidence="3">
    <name type="scientific">marine metagenome</name>
    <dbReference type="NCBI Taxonomy" id="408172"/>
    <lineage>
        <taxon>unclassified sequences</taxon>
        <taxon>metagenomes</taxon>
        <taxon>ecological metagenomes</taxon>
    </lineage>
</organism>
<name>A0A382V2J4_9ZZZZ</name>
<feature type="domain" description="Pyrroline-5-carboxylate reductase catalytic N-terminal" evidence="2">
    <location>
        <begin position="6"/>
        <end position="97"/>
    </location>
</feature>
<keyword evidence="1" id="KW-0560">Oxidoreductase</keyword>
<dbReference type="SUPFAM" id="SSF51735">
    <property type="entry name" value="NAD(P)-binding Rossmann-fold domains"/>
    <property type="match status" value="1"/>
</dbReference>
<protein>
    <recommendedName>
        <fullName evidence="2">Pyrroline-5-carboxylate reductase catalytic N-terminal domain-containing protein</fullName>
    </recommendedName>
</protein>